<feature type="domain" description="DUF4214" evidence="2">
    <location>
        <begin position="77"/>
        <end position="140"/>
    </location>
</feature>
<dbReference type="InterPro" id="IPR025282">
    <property type="entry name" value="DUF4214"/>
</dbReference>
<feature type="signal peptide" evidence="1">
    <location>
        <begin position="1"/>
        <end position="28"/>
    </location>
</feature>
<dbReference type="OrthoDB" id="8612880at2"/>
<dbReference type="KEGG" id="ome:OLMES_5296"/>
<dbReference type="EMBL" id="CP021425">
    <property type="protein sequence ID" value="ARU59276.1"/>
    <property type="molecule type" value="Genomic_DNA"/>
</dbReference>
<protein>
    <recommendedName>
        <fullName evidence="2">DUF4214 domain-containing protein</fullName>
    </recommendedName>
</protein>
<name>A0A1Y0IHF0_9GAMM</name>
<reference evidence="3 4" key="1">
    <citation type="submission" date="2017-05" db="EMBL/GenBank/DDBJ databases">
        <title>Genomic insights into alkan degradation activity of Oleiphilus messinensis.</title>
        <authorList>
            <person name="Kozyavkin S.A."/>
            <person name="Slesarev A.I."/>
            <person name="Golyshin P.N."/>
            <person name="Korzhenkov A."/>
            <person name="Golyshina O.N."/>
            <person name="Toshchakov S.V."/>
        </authorList>
    </citation>
    <scope>NUCLEOTIDE SEQUENCE [LARGE SCALE GENOMIC DNA]</scope>
    <source>
        <strain evidence="3 4">ME102</strain>
    </source>
</reference>
<evidence type="ECO:0000259" key="2">
    <source>
        <dbReference type="Pfam" id="PF13946"/>
    </source>
</evidence>
<evidence type="ECO:0000256" key="1">
    <source>
        <dbReference type="SAM" id="SignalP"/>
    </source>
</evidence>
<dbReference type="Proteomes" id="UP000196027">
    <property type="component" value="Chromosome"/>
</dbReference>
<proteinExistence type="predicted"/>
<evidence type="ECO:0000313" key="3">
    <source>
        <dbReference type="EMBL" id="ARU59276.1"/>
    </source>
</evidence>
<sequence>MKIKSLVLTLFSFFLFCVLAFRPVSAFAECAARSFQATEDQVISAYIAYYGRIPDSAGLAFWNAELLAQGNLSGIIQSFGTSDEFERRFGGLDNETLINNLYQQAFGRDADAGGLAFYLDELNNERITLQAIALTILTGAQNEDAVIIENRIGVGQDYITRADDEDIELSEEQLQGVLDDVSEAPESAASACANVAGIVQDVVDAQVEDDSVFEQNSCDNGSDANIPIKKTAVLKGVSGLAYSSESTASVSGIKKGVQGVTDINGVFEFYEVCGQSSATLFCLGIKKGCTVEQTASGIEINGDSIGARVLGMIIASEGEIDISALIAATYPDADETAVNTISNNVYQLLLTLDDDGNSSNGISLNATIRAEAEVFADDIDFTDDNFDSNQSVINFVTVVTGQSILVSEQDADQFQETLPNIQQSYTVSGTATGIAGSVSVQLNGAEEISTASGTFSFSTQLLTGETYQVELTDTPAGQTCQIANNQGTISDASITNIAIVCQDETGFNVSVLVQGASDQVGLSLNGASTELFSNGIGQFTVQLQNGQTYSVSLITAPNGQSCALSSASGTVSGSDVADIQVNCEDQPSSFTVGGQISGADGQIGLRLNGGIANVFSNGSFVFSSELTNGASYTVTLISSPTGQTCTVNNGTGTISNTDVTDLAITCEDTASLEFSVGGSVSGLNGTLQLSLNGQSTLTLTGNQSFQFPDSLPAGSAYSVQIVSSPSTQECSLSGGSGSISNSDISSVSVTCITPTEQTYAVGGTVSGSNSALTLTLNGNYTVTITNGAFQFPSVLSSGDSFSVVLSNVAGTQQCSISNSTGVIQTANVTSVNVTCVTPANDYDVDVSVSGVTGSVVLSLNSASQITVSNGISSFPVALVDGSSYSVSVATPPDNQVCSVSNGSGQIAGSDVLVSVSCVTIEEPSGFSVSGTVSGAVTGLVIALNSQETLTTSGGSFTFSQLLAEGESYTVSLGSVPQGFSCSVLNGSGVIAGANIANVQISCVEQASTFSVGGTVSGPVSGLILGLNGTDTVSAATGAFTFSEQLADGANYSVSVVNVSQDYSCSVSNGSGVVSGANITNIQVVCEQTVSSYAVLVNVSGATQPIELSLNGGSATTTGSGSFQFAELLQDGTSYSVDLLSSGADQSCSLSNSSGVISGGNVTVSIVCEAVNAQFVVGGSISGAITQVPLLLNGQGPSFFSNGGFQFSQTIANGESYSVTVSQQTEQNCTVSGGQGTVAGGNVTSIQVTCAPTTYSIGGGITTDNGDLVTLSLNGSPETFGNGSFKFSNELKSGESYNVQVFLPPDDQFCSVFNGTGTVSSADIFNISVQCSFSGGMRNETPTPPPASVNADF</sequence>
<dbReference type="RefSeq" id="WP_087463967.1">
    <property type="nucleotide sequence ID" value="NZ_CP021425.1"/>
</dbReference>
<organism evidence="3 4">
    <name type="scientific">Oleiphilus messinensis</name>
    <dbReference type="NCBI Taxonomy" id="141451"/>
    <lineage>
        <taxon>Bacteria</taxon>
        <taxon>Pseudomonadati</taxon>
        <taxon>Pseudomonadota</taxon>
        <taxon>Gammaproteobacteria</taxon>
        <taxon>Oceanospirillales</taxon>
        <taxon>Oleiphilaceae</taxon>
        <taxon>Oleiphilus</taxon>
    </lineage>
</organism>
<feature type="chain" id="PRO_5012959865" description="DUF4214 domain-containing protein" evidence="1">
    <location>
        <begin position="29"/>
        <end position="1352"/>
    </location>
</feature>
<keyword evidence="4" id="KW-1185">Reference proteome</keyword>
<keyword evidence="1" id="KW-0732">Signal</keyword>
<gene>
    <name evidence="3" type="ORF">OLMES_5296</name>
</gene>
<evidence type="ECO:0000313" key="4">
    <source>
        <dbReference type="Proteomes" id="UP000196027"/>
    </source>
</evidence>
<dbReference type="Pfam" id="PF13946">
    <property type="entry name" value="DUF4214"/>
    <property type="match status" value="1"/>
</dbReference>
<accession>A0A1Y0IHF0</accession>